<protein>
    <submittedName>
        <fullName evidence="4">Flagellar biosynthesis protein FlhB</fullName>
    </submittedName>
</protein>
<comment type="similarity">
    <text evidence="1">Belongs to the type III secretion exporter family.</text>
</comment>
<evidence type="ECO:0000256" key="3">
    <source>
        <dbReference type="SAM" id="Phobius"/>
    </source>
</evidence>
<accession>A0A0J9E3I5</accession>
<keyword evidence="3" id="KW-1133">Transmembrane helix</keyword>
<dbReference type="GO" id="GO:0005886">
    <property type="term" value="C:plasma membrane"/>
    <property type="evidence" value="ECO:0007669"/>
    <property type="project" value="TreeGrafter"/>
</dbReference>
<dbReference type="InterPro" id="IPR006135">
    <property type="entry name" value="T3SS_substrate_exporter"/>
</dbReference>
<keyword evidence="4" id="KW-0282">Flagellum</keyword>
<dbReference type="PANTHER" id="PTHR30531:SF12">
    <property type="entry name" value="FLAGELLAR BIOSYNTHETIC PROTEIN FLHB"/>
    <property type="match status" value="1"/>
</dbReference>
<evidence type="ECO:0000256" key="2">
    <source>
        <dbReference type="SAM" id="MobiDB-lite"/>
    </source>
</evidence>
<reference evidence="4 5" key="1">
    <citation type="submission" date="2015-06" db="EMBL/GenBank/DDBJ databases">
        <title>Draft genome sequence of an Alphaproteobacteria species associated to the Mediterranean sponge Oscarella lobularis.</title>
        <authorList>
            <person name="Jourda C."/>
            <person name="Santini S."/>
            <person name="Claverie J.-M."/>
        </authorList>
    </citation>
    <scope>NUCLEOTIDE SEQUENCE [LARGE SCALE GENOMIC DNA]</scope>
    <source>
        <strain evidence="4">IGS</strain>
    </source>
</reference>
<dbReference type="STRING" id="1675527.AIOL_001336"/>
<dbReference type="RefSeq" id="WP_049642280.1">
    <property type="nucleotide sequence ID" value="NZ_LFTY01000002.1"/>
</dbReference>
<evidence type="ECO:0000256" key="1">
    <source>
        <dbReference type="ARBA" id="ARBA00010690"/>
    </source>
</evidence>
<feature type="transmembrane region" description="Helical" evidence="3">
    <location>
        <begin position="36"/>
        <end position="55"/>
    </location>
</feature>
<organism evidence="4 5">
    <name type="scientific">Candidatus Rhodobacter oscarellae</name>
    <dbReference type="NCBI Taxonomy" id="1675527"/>
    <lineage>
        <taxon>Bacteria</taxon>
        <taxon>Pseudomonadati</taxon>
        <taxon>Pseudomonadota</taxon>
        <taxon>Alphaproteobacteria</taxon>
        <taxon>Rhodobacterales</taxon>
        <taxon>Rhodobacter group</taxon>
        <taxon>Rhodobacter</taxon>
    </lineage>
</organism>
<gene>
    <name evidence="4" type="ORF">AIOL_001336</name>
</gene>
<keyword evidence="3" id="KW-0472">Membrane</keyword>
<dbReference type="PANTHER" id="PTHR30531">
    <property type="entry name" value="FLAGELLAR BIOSYNTHETIC PROTEIN FLHB"/>
    <property type="match status" value="1"/>
</dbReference>
<name>A0A0J9E3I5_9RHOB</name>
<dbReference type="AlphaFoldDB" id="A0A0J9E3I5"/>
<feature type="region of interest" description="Disordered" evidence="2">
    <location>
        <begin position="222"/>
        <end position="253"/>
    </location>
</feature>
<proteinExistence type="inferred from homology"/>
<keyword evidence="4" id="KW-0969">Cilium</keyword>
<dbReference type="EMBL" id="LFTY01000002">
    <property type="protein sequence ID" value="KMW56384.1"/>
    <property type="molecule type" value="Genomic_DNA"/>
</dbReference>
<dbReference type="Proteomes" id="UP000037178">
    <property type="component" value="Unassembled WGS sequence"/>
</dbReference>
<keyword evidence="3" id="KW-0812">Transmembrane</keyword>
<feature type="transmembrane region" description="Helical" evidence="3">
    <location>
        <begin position="187"/>
        <end position="209"/>
    </location>
</feature>
<keyword evidence="5" id="KW-1185">Reference proteome</keyword>
<comment type="caution">
    <text evidence="4">The sequence shown here is derived from an EMBL/GenBank/DDBJ whole genome shotgun (WGS) entry which is preliminary data.</text>
</comment>
<evidence type="ECO:0000313" key="5">
    <source>
        <dbReference type="Proteomes" id="UP000037178"/>
    </source>
</evidence>
<dbReference type="InterPro" id="IPR029025">
    <property type="entry name" value="T3SS_substrate_exporter_C"/>
</dbReference>
<dbReference type="PRINTS" id="PR00950">
    <property type="entry name" value="TYPE3IMSPROT"/>
</dbReference>
<dbReference type="Pfam" id="PF01312">
    <property type="entry name" value="Bac_export_2"/>
    <property type="match status" value="1"/>
</dbReference>
<dbReference type="Gene3D" id="3.40.1690.10">
    <property type="entry name" value="secretion proteins EscU"/>
    <property type="match status" value="1"/>
</dbReference>
<evidence type="ECO:0000313" key="4">
    <source>
        <dbReference type="EMBL" id="KMW56384.1"/>
    </source>
</evidence>
<dbReference type="GO" id="GO:0009306">
    <property type="term" value="P:protein secretion"/>
    <property type="evidence" value="ECO:0007669"/>
    <property type="project" value="InterPro"/>
</dbReference>
<dbReference type="OrthoDB" id="9807950at2"/>
<feature type="transmembrane region" description="Helical" evidence="3">
    <location>
        <begin position="142"/>
        <end position="167"/>
    </location>
</feature>
<dbReference type="PATRIC" id="fig|1675527.3.peg.1421"/>
<feature type="compositionally biased region" description="Basic and acidic residues" evidence="2">
    <location>
        <begin position="222"/>
        <end position="250"/>
    </location>
</feature>
<sequence length="343" mass="37846">MSEDTSERKEFAASARKLRKMREQGQFAQSRDLSSFFVTAAGAVYVILALPLMANKLMALFDLAFRGIQNGYSDRLLEVLLLDLAQVLLLTLPMFLAVLVASLLAGGVIGGGIKFSPAALVPKFERINPQEGFKRLFGKQALLQFLMSLVKVIVFVGLLIGFIYFNLGFLTRGGNSFGSGISLLVYLLPRLVGVMMAIMLVIGLVDFLIQRGVFLENAKMTRTETKNESKEQEGDPLRRSRRKEIAREDIENPTGARQASFAVQQGPVMVAYRWVQGETPVPVLVAKTSSADGVRLLRGNLPERAPVIRDKLALQLVRPPIGSPVRQDDIHPLAQLMSRNGLY</sequence>
<keyword evidence="4" id="KW-0966">Cell projection</keyword>